<evidence type="ECO:0000259" key="5">
    <source>
        <dbReference type="PROSITE" id="PS01124"/>
    </source>
</evidence>
<dbReference type="InterPro" id="IPR018060">
    <property type="entry name" value="HTH_AraC"/>
</dbReference>
<dbReference type="AlphaFoldDB" id="A0A1B2DML8"/>
<accession>A0A1B2DML8</accession>
<dbReference type="SMART" id="SM00342">
    <property type="entry name" value="HTH_ARAC"/>
    <property type="match status" value="1"/>
</dbReference>
<evidence type="ECO:0000256" key="4">
    <source>
        <dbReference type="SAM" id="Phobius"/>
    </source>
</evidence>
<keyword evidence="4" id="KW-0812">Transmembrane</keyword>
<dbReference type="EMBL" id="CP016808">
    <property type="protein sequence ID" value="ANY68960.1"/>
    <property type="molecule type" value="Genomic_DNA"/>
</dbReference>
<evidence type="ECO:0000256" key="1">
    <source>
        <dbReference type="ARBA" id="ARBA00023015"/>
    </source>
</evidence>
<dbReference type="Pfam" id="PF17853">
    <property type="entry name" value="GGDEF_2"/>
    <property type="match status" value="1"/>
</dbReference>
<keyword evidence="3" id="KW-0804">Transcription</keyword>
<keyword evidence="4" id="KW-1133">Transmembrane helix</keyword>
<reference evidence="6" key="1">
    <citation type="submission" date="2016-08" db="EMBL/GenBank/DDBJ databases">
        <title>Complete Genome Seqeunce of Paenibacillus sp. BIHB 4019 from tea rhizoplane.</title>
        <authorList>
            <person name="Thakur R."/>
            <person name="Swarnkar M.K."/>
            <person name="Gulati A."/>
        </authorList>
    </citation>
    <scope>NUCLEOTIDE SEQUENCE [LARGE SCALE GENOMIC DNA]</scope>
    <source>
        <strain evidence="6">BIHB4019</strain>
    </source>
</reference>
<feature type="domain" description="HTH araC/xylS-type" evidence="5">
    <location>
        <begin position="648"/>
        <end position="746"/>
    </location>
</feature>
<keyword evidence="2" id="KW-0238">DNA-binding</keyword>
<dbReference type="Pfam" id="PF12833">
    <property type="entry name" value="HTH_18"/>
    <property type="match status" value="1"/>
</dbReference>
<dbReference type="InterPro" id="IPR041522">
    <property type="entry name" value="CdaR_GGDEF"/>
</dbReference>
<name>A0A1B2DML8_9BACL</name>
<keyword evidence="1" id="KW-0805">Transcription regulation</keyword>
<evidence type="ECO:0000256" key="3">
    <source>
        <dbReference type="ARBA" id="ARBA00023163"/>
    </source>
</evidence>
<evidence type="ECO:0000256" key="2">
    <source>
        <dbReference type="ARBA" id="ARBA00023125"/>
    </source>
</evidence>
<dbReference type="SUPFAM" id="SSF46689">
    <property type="entry name" value="Homeodomain-like"/>
    <property type="match status" value="2"/>
</dbReference>
<dbReference type="PANTHER" id="PTHR43280:SF10">
    <property type="entry name" value="REGULATORY PROTEIN POCR"/>
    <property type="match status" value="1"/>
</dbReference>
<protein>
    <recommendedName>
        <fullName evidence="5">HTH araC/xylS-type domain-containing protein</fullName>
    </recommendedName>
</protein>
<dbReference type="GO" id="GO:0043565">
    <property type="term" value="F:sequence-specific DNA binding"/>
    <property type="evidence" value="ECO:0007669"/>
    <property type="project" value="InterPro"/>
</dbReference>
<dbReference type="PROSITE" id="PS00041">
    <property type="entry name" value="HTH_ARAC_FAMILY_1"/>
    <property type="match status" value="1"/>
</dbReference>
<keyword evidence="4" id="KW-0472">Membrane</keyword>
<dbReference type="InterPro" id="IPR018062">
    <property type="entry name" value="HTH_AraC-typ_CS"/>
</dbReference>
<dbReference type="RefSeq" id="WP_099520009.1">
    <property type="nucleotide sequence ID" value="NZ_CP016808.1"/>
</dbReference>
<dbReference type="GO" id="GO:0003700">
    <property type="term" value="F:DNA-binding transcription factor activity"/>
    <property type="evidence" value="ECO:0007669"/>
    <property type="project" value="InterPro"/>
</dbReference>
<evidence type="ECO:0000313" key="6">
    <source>
        <dbReference type="EMBL" id="ANY68960.1"/>
    </source>
</evidence>
<feature type="transmembrane region" description="Helical" evidence="4">
    <location>
        <begin position="281"/>
        <end position="303"/>
    </location>
</feature>
<proteinExistence type="predicted"/>
<dbReference type="Gene3D" id="1.10.10.60">
    <property type="entry name" value="Homeodomain-like"/>
    <property type="match status" value="2"/>
</dbReference>
<sequence>MLKSKYMRRLVAFSMVLLTIPILTLGGLSYFKAKGIIEDKVQQGNREVLVQTQLQVEQLLKTIDSSLIQFINRPLINQVVVKQIEPRDFTLINELSEELYKLQAYDTGIQNISLASLEQQWTLDNSGFRYASGNDKMKPLTELKAIPELSSWVSDAKSSHVQLVKKLPINTLKNPAGLMVATVPLYRLDKLMPQETKETATVIFDANYRQLTGQEGTAFTSADLSGMVPQLREAANKEEGSITIKTEKGPIGLNYRISPYNSWIYVSFISMEQVTMETSAIGWYTALICIIVFLTLLAISLFGSRKMYEPIRRVFESALDGAESPQRDELEVIGERIQSLKLLQSKLLGQLQGQTQQLKEFFVRKLLLGELSGSHIREKATQYHYELEQAVYCILTVQIDTFKGTRFQENDRDLLMFAVNNIVIELIPGELRFDPVVIGGNQVTLLKAAAGEADMDEAKNAVYAWAETVQSKVKEIVGLSVSIGISRFHKKLTDASQAYGESLEALKYRFRLGEEAILHAQDVLPDQRTPAVFPEWIEKQLIEAILISDLEQARKLLKEFLALAMRGHIHHKEIQMCLFRLLADLLREVQNAGEELHLQMLDERELFDQLAKLKTSAETEEWFMSSLLIPMVQEMSSQWDRRNRNISDQIKEIIHHEYEQDITLELCSARTNYHPNYLKTVFRKETGINFSEYLSQYRLSQAKKWLLETDWKIAEISARIQYQNPQNFIRYFRKMEQMTPGEYRKKYRAE</sequence>
<dbReference type="InterPro" id="IPR009057">
    <property type="entry name" value="Homeodomain-like_sf"/>
</dbReference>
<dbReference type="PANTHER" id="PTHR43280">
    <property type="entry name" value="ARAC-FAMILY TRANSCRIPTIONAL REGULATOR"/>
    <property type="match status" value="1"/>
</dbReference>
<organism evidence="6">
    <name type="scientific">Paenibacillus sp. BIHB 4019</name>
    <dbReference type="NCBI Taxonomy" id="1870819"/>
    <lineage>
        <taxon>Bacteria</taxon>
        <taxon>Bacillati</taxon>
        <taxon>Bacillota</taxon>
        <taxon>Bacilli</taxon>
        <taxon>Bacillales</taxon>
        <taxon>Paenibacillaceae</taxon>
        <taxon>Paenibacillus</taxon>
    </lineage>
</organism>
<gene>
    <name evidence="6" type="ORF">BBD42_22590</name>
</gene>
<dbReference type="PROSITE" id="PS01124">
    <property type="entry name" value="HTH_ARAC_FAMILY_2"/>
    <property type="match status" value="1"/>
</dbReference>